<name>A0A3M9YB76_9PEZI</name>
<dbReference type="InterPro" id="IPR000086">
    <property type="entry name" value="NUDIX_hydrolase_dom"/>
</dbReference>
<evidence type="ECO:0000259" key="2">
    <source>
        <dbReference type="PROSITE" id="PS51462"/>
    </source>
</evidence>
<feature type="domain" description="Nudix hydrolase" evidence="2">
    <location>
        <begin position="12"/>
        <end position="166"/>
    </location>
</feature>
<dbReference type="InterPro" id="IPR051325">
    <property type="entry name" value="Nudix_hydrolase_domain"/>
</dbReference>
<dbReference type="PANTHER" id="PTHR21340:SF0">
    <property type="entry name" value="BIS(5'-NUCLEOSYL)-TETRAPHOSPHATASE [ASYMMETRICAL]"/>
    <property type="match status" value="1"/>
</dbReference>
<accession>A0A3M9YB76</accession>
<dbReference type="RefSeq" id="XP_028495762.1">
    <property type="nucleotide sequence ID" value="XM_028639967.1"/>
</dbReference>
<dbReference type="AlphaFoldDB" id="A0A3M9YB76"/>
<dbReference type="EMBL" id="RBVV01000038">
    <property type="protein sequence ID" value="RNJ57604.1"/>
    <property type="molecule type" value="Genomic_DNA"/>
</dbReference>
<proteinExistence type="predicted"/>
<protein>
    <recommendedName>
        <fullName evidence="2">Nudix hydrolase domain-containing protein</fullName>
    </recommendedName>
</protein>
<dbReference type="GeneID" id="39609511"/>
<dbReference type="Proteomes" id="UP000267145">
    <property type="component" value="Unassembled WGS sequence"/>
</dbReference>
<keyword evidence="1" id="KW-0378">Hydrolase</keyword>
<sequence>MVAGLSRALCFANEFAISCGTVSVDVARAKVLLIRWRKTGEYFLPKGRKDQGETLEKTATRETYEETGIPVQLLPVEIETMATLPSSMGSDNNSRAVTEPIAVTQRVNEGILKIIFWYVASADSTAVRDEGTQEGHEDFDTIWAGFDEVESILSFADDQSVAREAIMTVRRGQLAI</sequence>
<keyword evidence="4" id="KW-1185">Reference proteome</keyword>
<dbReference type="PROSITE" id="PS51462">
    <property type="entry name" value="NUDIX"/>
    <property type="match status" value="1"/>
</dbReference>
<evidence type="ECO:0000313" key="4">
    <source>
        <dbReference type="Proteomes" id="UP000267145"/>
    </source>
</evidence>
<dbReference type="Gene3D" id="3.90.79.10">
    <property type="entry name" value="Nucleoside Triphosphate Pyrophosphohydrolase"/>
    <property type="match status" value="1"/>
</dbReference>
<dbReference type="Pfam" id="PF00293">
    <property type="entry name" value="NUDIX"/>
    <property type="match status" value="1"/>
</dbReference>
<comment type="caution">
    <text evidence="3">The sequence shown here is derived from an EMBL/GenBank/DDBJ whole genome shotgun (WGS) entry which is preliminary data.</text>
</comment>
<dbReference type="SUPFAM" id="SSF55811">
    <property type="entry name" value="Nudix"/>
    <property type="match status" value="1"/>
</dbReference>
<organism evidence="3 4">
    <name type="scientific">Verticillium nonalfalfae</name>
    <dbReference type="NCBI Taxonomy" id="1051616"/>
    <lineage>
        <taxon>Eukaryota</taxon>
        <taxon>Fungi</taxon>
        <taxon>Dikarya</taxon>
        <taxon>Ascomycota</taxon>
        <taxon>Pezizomycotina</taxon>
        <taxon>Sordariomycetes</taxon>
        <taxon>Hypocreomycetidae</taxon>
        <taxon>Glomerellales</taxon>
        <taxon>Plectosphaerellaceae</taxon>
        <taxon>Verticillium</taxon>
    </lineage>
</organism>
<dbReference type="PANTHER" id="PTHR21340">
    <property type="entry name" value="DIADENOSINE 5,5-P1,P4-TETRAPHOSPHATE PYROPHOSPHOHYDROLASE MUTT"/>
    <property type="match status" value="1"/>
</dbReference>
<gene>
    <name evidence="3" type="ORF">D7B24_005822</name>
</gene>
<dbReference type="InterPro" id="IPR020084">
    <property type="entry name" value="NUDIX_hydrolase_CS"/>
</dbReference>
<reference evidence="3 4" key="1">
    <citation type="submission" date="2018-10" db="EMBL/GenBank/DDBJ databases">
        <title>Genome sequence of Verticillium nonalfalfae VnAa140.</title>
        <authorList>
            <person name="Stajich J.E."/>
            <person name="Kasson M.T."/>
        </authorList>
    </citation>
    <scope>NUCLEOTIDE SEQUENCE [LARGE SCALE GENOMIC DNA]</scope>
    <source>
        <strain evidence="3 4">VnAa140</strain>
    </source>
</reference>
<dbReference type="GO" id="GO:0006754">
    <property type="term" value="P:ATP biosynthetic process"/>
    <property type="evidence" value="ECO:0007669"/>
    <property type="project" value="TreeGrafter"/>
</dbReference>
<evidence type="ECO:0000256" key="1">
    <source>
        <dbReference type="ARBA" id="ARBA00022801"/>
    </source>
</evidence>
<dbReference type="PROSITE" id="PS00893">
    <property type="entry name" value="NUDIX_BOX"/>
    <property type="match status" value="1"/>
</dbReference>
<dbReference type="InterPro" id="IPR015797">
    <property type="entry name" value="NUDIX_hydrolase-like_dom_sf"/>
</dbReference>
<evidence type="ECO:0000313" key="3">
    <source>
        <dbReference type="EMBL" id="RNJ57604.1"/>
    </source>
</evidence>
<dbReference type="GO" id="GO:0006167">
    <property type="term" value="P:AMP biosynthetic process"/>
    <property type="evidence" value="ECO:0007669"/>
    <property type="project" value="TreeGrafter"/>
</dbReference>
<dbReference type="GO" id="GO:0004081">
    <property type="term" value="F:bis(5'-nucleosyl)-tetraphosphatase (asymmetrical) activity"/>
    <property type="evidence" value="ECO:0007669"/>
    <property type="project" value="TreeGrafter"/>
</dbReference>